<dbReference type="SUPFAM" id="SSF56281">
    <property type="entry name" value="Metallo-hydrolase/oxidoreductase"/>
    <property type="match status" value="1"/>
</dbReference>
<comment type="catalytic activity">
    <reaction evidence="3">
        <text>3',5'-cyclic UMP + H2O = UMP + H(+)</text>
        <dbReference type="Rhea" id="RHEA:70575"/>
        <dbReference type="ChEBI" id="CHEBI:15377"/>
        <dbReference type="ChEBI" id="CHEBI:15378"/>
        <dbReference type="ChEBI" id="CHEBI:57865"/>
        <dbReference type="ChEBI" id="CHEBI:184387"/>
    </reaction>
    <physiologicalReaction direction="left-to-right" evidence="3">
        <dbReference type="Rhea" id="RHEA:70576"/>
    </physiologicalReaction>
</comment>
<gene>
    <name evidence="5" type="ORF">SAMN04489735_100837</name>
</gene>
<organism evidence="5 6">
    <name type="scientific">Aneurinibacillus thermoaerophilus</name>
    <dbReference type="NCBI Taxonomy" id="143495"/>
    <lineage>
        <taxon>Bacteria</taxon>
        <taxon>Bacillati</taxon>
        <taxon>Bacillota</taxon>
        <taxon>Bacilli</taxon>
        <taxon>Bacillales</taxon>
        <taxon>Paenibacillaceae</taxon>
        <taxon>Aneurinibacillus group</taxon>
        <taxon>Aneurinibacillus</taxon>
    </lineage>
</organism>
<dbReference type="InterPro" id="IPR036866">
    <property type="entry name" value="RibonucZ/Hydroxyglut_hydro"/>
</dbReference>
<evidence type="ECO:0000313" key="5">
    <source>
        <dbReference type="EMBL" id="SDH00872.1"/>
    </source>
</evidence>
<dbReference type="RefSeq" id="WP_175493565.1">
    <property type="nucleotide sequence ID" value="NZ_FNDE01000008.1"/>
</dbReference>
<evidence type="ECO:0000259" key="4">
    <source>
        <dbReference type="SMART" id="SM00849"/>
    </source>
</evidence>
<dbReference type="Proteomes" id="UP000198956">
    <property type="component" value="Unassembled WGS sequence"/>
</dbReference>
<name>A0A1G7YWC4_ANETH</name>
<comment type="catalytic activity">
    <reaction evidence="1">
        <text>3',5'-cyclic CMP + H2O = CMP + H(+)</text>
        <dbReference type="Rhea" id="RHEA:72675"/>
        <dbReference type="ChEBI" id="CHEBI:15377"/>
        <dbReference type="ChEBI" id="CHEBI:15378"/>
        <dbReference type="ChEBI" id="CHEBI:58003"/>
        <dbReference type="ChEBI" id="CHEBI:60377"/>
    </reaction>
    <physiologicalReaction direction="left-to-right" evidence="1">
        <dbReference type="Rhea" id="RHEA:72676"/>
    </physiologicalReaction>
</comment>
<accession>A0A1G7YWC4</accession>
<dbReference type="SMART" id="SM00849">
    <property type="entry name" value="Lactamase_B"/>
    <property type="match status" value="1"/>
</dbReference>
<feature type="domain" description="Metallo-beta-lactamase" evidence="4">
    <location>
        <begin position="4"/>
        <end position="167"/>
    </location>
</feature>
<dbReference type="CDD" id="cd07743">
    <property type="entry name" value="metallo-hydrolase-like_MBL-fold"/>
    <property type="match status" value="1"/>
</dbReference>
<dbReference type="InterPro" id="IPR001279">
    <property type="entry name" value="Metallo-B-lactamas"/>
</dbReference>
<dbReference type="AlphaFoldDB" id="A0A1G7YWC4"/>
<evidence type="ECO:0000313" key="6">
    <source>
        <dbReference type="Proteomes" id="UP000198956"/>
    </source>
</evidence>
<sequence>MDKIILENDYQPTAIINTHSHADHCGGNHFFQKKYPDIQIYATRFETHFIEDPFLEPLCFCLGALPFQELRNKFLEAKPSKVTNVLKYEDHTLDIGGQSFTVVTLPGHTQGMIGIISPDQVLYVGDAIFGEETLEKHGILFYTNIAKTKDSLEKLERLNVNSYVLYHGGERLSLSELIEEHLKMIEKTKDFILEQIVEHSTSLDFLVQQVMSQFNIANNVIQHTLTSAVVRSYITELQQSGQVILVVDNGLLQIRHSSQTIEP</sequence>
<dbReference type="PANTHER" id="PTHR42951:SF14">
    <property type="entry name" value="METALLO-BETA-LACTAMASE SUPERFAMILY PROTEIN"/>
    <property type="match status" value="1"/>
</dbReference>
<reference evidence="5 6" key="1">
    <citation type="submission" date="2016-10" db="EMBL/GenBank/DDBJ databases">
        <authorList>
            <person name="de Groot N.N."/>
        </authorList>
    </citation>
    <scope>NUCLEOTIDE SEQUENCE [LARGE SCALE GENOMIC DNA]</scope>
    <source>
        <strain evidence="5 6">L 420-91</strain>
    </source>
</reference>
<evidence type="ECO:0000256" key="2">
    <source>
        <dbReference type="ARBA" id="ARBA00034301"/>
    </source>
</evidence>
<dbReference type="PANTHER" id="PTHR42951">
    <property type="entry name" value="METALLO-BETA-LACTAMASE DOMAIN-CONTAINING"/>
    <property type="match status" value="1"/>
</dbReference>
<dbReference type="Pfam" id="PF00753">
    <property type="entry name" value="Lactamase_B"/>
    <property type="match status" value="1"/>
</dbReference>
<comment type="function">
    <text evidence="2">Counteracts the endogenous Pycsar antiviral defense system. Phosphodiesterase that enables metal-dependent hydrolysis of host cyclic nucleotide Pycsar defense signals such as cCMP and cUMP.</text>
</comment>
<dbReference type="Gene3D" id="3.60.15.10">
    <property type="entry name" value="Ribonuclease Z/Hydroxyacylglutathione hydrolase-like"/>
    <property type="match status" value="1"/>
</dbReference>
<evidence type="ECO:0000256" key="1">
    <source>
        <dbReference type="ARBA" id="ARBA00034221"/>
    </source>
</evidence>
<evidence type="ECO:0000256" key="3">
    <source>
        <dbReference type="ARBA" id="ARBA00048505"/>
    </source>
</evidence>
<dbReference type="EMBL" id="FNDE01000008">
    <property type="protein sequence ID" value="SDH00872.1"/>
    <property type="molecule type" value="Genomic_DNA"/>
</dbReference>
<protein>
    <submittedName>
        <fullName evidence="5">Metallo-beta-lactamase superfamily protein</fullName>
    </submittedName>
</protein>
<proteinExistence type="predicted"/>
<dbReference type="InterPro" id="IPR050855">
    <property type="entry name" value="NDM-1-like"/>
</dbReference>